<feature type="region of interest" description="Disordered" evidence="1">
    <location>
        <begin position="184"/>
        <end position="248"/>
    </location>
</feature>
<keyword evidence="4" id="KW-1185">Reference proteome</keyword>
<feature type="region of interest" description="Disordered" evidence="1">
    <location>
        <begin position="1404"/>
        <end position="1449"/>
    </location>
</feature>
<accession>A0A2Z6NQB1</accession>
<dbReference type="PROSITE" id="PS50878">
    <property type="entry name" value="RT_POL"/>
    <property type="match status" value="1"/>
</dbReference>
<sequence>MRPTTAIPLPTGENSHRTTGIEDLAVTPTATQCEQDEHGDAQLQNLENPTNTSEEKKLWVDVLSGNRNPGKGMKMEFVSPKVVNGEIEVEIEASDVISEIGSPLGTPLVTDECTANKFRISYARILVEMDITQELPTDITITDSEGGKLKQPVEYEWKPTFCDKCQKFGHKCGVKKRPMQNWMPKTTTKEVTGDQKVNGEQKSTNQKVAARTKQQSEDTHNTDPANGEWTTVSKGGRDRGKKPASTTGPICDNGFETLVGKIREISSRLLDLNPDIAILIETRVKQNKAENIRNKLKLRGDWLYWMTAIYAQNHLEKRRRLWKDIENIHAHQSGPWFLMGDFNNVLKSQDRIGGRTVTESEYRDLSTMMEITSLYEMDSTGDHYTWSNKQSDCAIYSQIDRVIVNLDWLQIDYTLHVMHPSVSDHALLCLNNITGTRTTKRNHFKFLNSTADLDGFLHAVATSWHQHISGRPMYVLWKKLQRLQPVLRQISKPLSDIKLHISQAREKLLKAQLNLSLDRMSADKIDVDGTQITNQEEIEDEVLAFYNKLMGTADTDLLGIDITVMRDSPQLNTDQKGKLVAPITDKEIEAAMQSIGDLKSPGMDGYGAYFFKKAWNIVKPDVLGAVHDFFENGRLYKAANCTLVTLIPKTPEAKRIKEYRPISCCSTIYKIISKILTKRMGEVMTSIVGQNQAAFVPGQIIHNHILLTYELIKGYNRNGGTPRCMMQLDLQKAYDTIDWNAMECVLNEVGFPKQFTKWIMIAVTSVSYRFNINGNHTTVMKANRGLRQGDPISPLLFFIMMEYLNRCFQKLQKNHNFNFHAKCEKLSLTNLCFADDILLFSRGDAGSVSLMLETFEKFSKSTGLKVNPSKCCIFFGGVDQCTLDDIKRITRFEEGKLPFRYLGIPMTSKKLAIHHYMGLIDKIVGRITHWSSKLLSYAGRIQLLQNVIFAMTNYWLQCLPFPRAVLHKINSICRTFFWTGSVEKSRKIPIAWTSVCQPKCHSGLNLIDIEVWNRITLLKLLWNLCGKSDSLWDGSPVMWRTLFYGNMARPRALVHLWITCNERLATRDRETKGIWKKVLEWIQIDHNPPGWHQELEWIIRKTKGKGGRAKILKLAFSECVYEIWRYRNNVSFSSAVQEQPIVSRIIDTIVYRGLFYHGDGAVGCSLLCTILSSSAKRLKESDLVRDSANKLFEVIGKLVVGAIERPFKFEGLHFKRWQQKMFFFLTLKKVVHVLSDEMPLVVTAGSSSGTTQTLTINGENGEKSDAEKQKEKDSIDPVAQIKAQELQLKKEQQLWLDNDYLCKGYIINGLCDDLYDYYSTYKSAKDVWEALKKKYDTEEAGVKKYAVSRYLKYQMVDERSVEAQSHELQKIAHEIIIEEESRRQDQKEEAYVVIGNKKKFGAVLKPGGKPFKNQNRGQMNRNKNGNPARAHNAKQQPPTNDNVAGGASG</sequence>
<dbReference type="InterPro" id="IPR036691">
    <property type="entry name" value="Endo/exonu/phosph_ase_sf"/>
</dbReference>
<protein>
    <recommendedName>
        <fullName evidence="2">Reverse transcriptase domain-containing protein</fullName>
    </recommendedName>
</protein>
<organism evidence="3 4">
    <name type="scientific">Trifolium subterraneum</name>
    <name type="common">Subterranean clover</name>
    <dbReference type="NCBI Taxonomy" id="3900"/>
    <lineage>
        <taxon>Eukaryota</taxon>
        <taxon>Viridiplantae</taxon>
        <taxon>Streptophyta</taxon>
        <taxon>Embryophyta</taxon>
        <taxon>Tracheophyta</taxon>
        <taxon>Spermatophyta</taxon>
        <taxon>Magnoliopsida</taxon>
        <taxon>eudicotyledons</taxon>
        <taxon>Gunneridae</taxon>
        <taxon>Pentapetalae</taxon>
        <taxon>rosids</taxon>
        <taxon>fabids</taxon>
        <taxon>Fabales</taxon>
        <taxon>Fabaceae</taxon>
        <taxon>Papilionoideae</taxon>
        <taxon>50 kb inversion clade</taxon>
        <taxon>NPAAA clade</taxon>
        <taxon>Hologalegina</taxon>
        <taxon>IRL clade</taxon>
        <taxon>Trifolieae</taxon>
        <taxon>Trifolium</taxon>
    </lineage>
</organism>
<feature type="compositionally biased region" description="Polar residues" evidence="1">
    <location>
        <begin position="222"/>
        <end position="233"/>
    </location>
</feature>
<feature type="compositionally biased region" description="Basic and acidic residues" evidence="1">
    <location>
        <begin position="187"/>
        <end position="199"/>
    </location>
</feature>
<gene>
    <name evidence="3" type="ORF">TSUD_396400</name>
</gene>
<evidence type="ECO:0000313" key="3">
    <source>
        <dbReference type="EMBL" id="GAU38712.1"/>
    </source>
</evidence>
<dbReference type="SUPFAM" id="SSF56672">
    <property type="entry name" value="DNA/RNA polymerases"/>
    <property type="match status" value="2"/>
</dbReference>
<dbReference type="Pfam" id="PF03372">
    <property type="entry name" value="Exo_endo_phos"/>
    <property type="match status" value="1"/>
</dbReference>
<dbReference type="InterPro" id="IPR043502">
    <property type="entry name" value="DNA/RNA_pol_sf"/>
</dbReference>
<dbReference type="OrthoDB" id="1743162at2759"/>
<dbReference type="EMBL" id="DF973727">
    <property type="protein sequence ID" value="GAU38712.1"/>
    <property type="molecule type" value="Genomic_DNA"/>
</dbReference>
<dbReference type="GO" id="GO:0003824">
    <property type="term" value="F:catalytic activity"/>
    <property type="evidence" value="ECO:0007669"/>
    <property type="project" value="InterPro"/>
</dbReference>
<feature type="compositionally biased region" description="Polar residues" evidence="1">
    <location>
        <begin position="1245"/>
        <end position="1258"/>
    </location>
</feature>
<evidence type="ECO:0000259" key="2">
    <source>
        <dbReference type="PROSITE" id="PS50878"/>
    </source>
</evidence>
<evidence type="ECO:0000313" key="4">
    <source>
        <dbReference type="Proteomes" id="UP000242715"/>
    </source>
</evidence>
<dbReference type="PANTHER" id="PTHR33116">
    <property type="entry name" value="REVERSE TRANSCRIPTASE ZINC-BINDING DOMAIN-CONTAINING PROTEIN-RELATED-RELATED"/>
    <property type="match status" value="1"/>
</dbReference>
<dbReference type="InterPro" id="IPR000477">
    <property type="entry name" value="RT_dom"/>
</dbReference>
<feature type="compositionally biased region" description="Basic and acidic residues" evidence="1">
    <location>
        <begin position="1260"/>
        <end position="1274"/>
    </location>
</feature>
<feature type="domain" description="Reverse transcriptase" evidence="2">
    <location>
        <begin position="628"/>
        <end position="906"/>
    </location>
</feature>
<feature type="compositionally biased region" description="Polar residues" evidence="1">
    <location>
        <begin position="1433"/>
        <end position="1442"/>
    </location>
</feature>
<dbReference type="Pfam" id="PF14223">
    <property type="entry name" value="Retrotran_gag_2"/>
    <property type="match status" value="1"/>
</dbReference>
<dbReference type="CDD" id="cd01650">
    <property type="entry name" value="RT_nLTR_like"/>
    <property type="match status" value="1"/>
</dbReference>
<feature type="region of interest" description="Disordered" evidence="1">
    <location>
        <begin position="1245"/>
        <end position="1274"/>
    </location>
</feature>
<dbReference type="SUPFAM" id="SSF56219">
    <property type="entry name" value="DNase I-like"/>
    <property type="match status" value="1"/>
</dbReference>
<dbReference type="Proteomes" id="UP000242715">
    <property type="component" value="Unassembled WGS sequence"/>
</dbReference>
<dbReference type="PANTHER" id="PTHR33116:SF66">
    <property type="entry name" value="REVERSE TRANSCRIPTASE ZINC-BINDING DOMAIN-CONTAINING PROTEIN"/>
    <property type="match status" value="1"/>
</dbReference>
<evidence type="ECO:0000256" key="1">
    <source>
        <dbReference type="SAM" id="MobiDB-lite"/>
    </source>
</evidence>
<dbReference type="Gene3D" id="3.60.10.10">
    <property type="entry name" value="Endonuclease/exonuclease/phosphatase"/>
    <property type="match status" value="1"/>
</dbReference>
<reference evidence="4" key="1">
    <citation type="journal article" date="2017" name="Front. Plant Sci.">
        <title>Climate Clever Clovers: New Paradigm to Reduce the Environmental Footprint of Ruminants by Breeding Low Methanogenic Forages Utilizing Haplotype Variation.</title>
        <authorList>
            <person name="Kaur P."/>
            <person name="Appels R."/>
            <person name="Bayer P.E."/>
            <person name="Keeble-Gagnere G."/>
            <person name="Wang J."/>
            <person name="Hirakawa H."/>
            <person name="Shirasawa K."/>
            <person name="Vercoe P."/>
            <person name="Stefanova K."/>
            <person name="Durmic Z."/>
            <person name="Nichols P."/>
            <person name="Revell C."/>
            <person name="Isobe S.N."/>
            <person name="Edwards D."/>
            <person name="Erskine W."/>
        </authorList>
    </citation>
    <scope>NUCLEOTIDE SEQUENCE [LARGE SCALE GENOMIC DNA]</scope>
    <source>
        <strain evidence="4">cv. Daliak</strain>
    </source>
</reference>
<feature type="compositionally biased region" description="Polar residues" evidence="1">
    <location>
        <begin position="1412"/>
        <end position="1425"/>
    </location>
</feature>
<dbReference type="Pfam" id="PF00078">
    <property type="entry name" value="RVT_1"/>
    <property type="match status" value="1"/>
</dbReference>
<proteinExistence type="predicted"/>
<dbReference type="InterPro" id="IPR005135">
    <property type="entry name" value="Endo/exonuclease/phosphatase"/>
</dbReference>
<name>A0A2Z6NQB1_TRISU</name>